<evidence type="ECO:0000313" key="1">
    <source>
        <dbReference type="EMBL" id="KAJ3216303.1"/>
    </source>
</evidence>
<protein>
    <submittedName>
        <fullName evidence="1">Uncharacterized protein</fullName>
    </submittedName>
</protein>
<feature type="non-terminal residue" evidence="1">
    <location>
        <position position="267"/>
    </location>
</feature>
<evidence type="ECO:0000313" key="2">
    <source>
        <dbReference type="Proteomes" id="UP001211065"/>
    </source>
</evidence>
<dbReference type="Proteomes" id="UP001211065">
    <property type="component" value="Unassembled WGS sequence"/>
</dbReference>
<proteinExistence type="predicted"/>
<accession>A0AAD5U317</accession>
<dbReference type="AlphaFoldDB" id="A0AAD5U317"/>
<gene>
    <name evidence="1" type="ORF">HK099_005920</name>
</gene>
<reference evidence="1" key="1">
    <citation type="submission" date="2020-05" db="EMBL/GenBank/DDBJ databases">
        <title>Phylogenomic resolution of chytrid fungi.</title>
        <authorList>
            <person name="Stajich J.E."/>
            <person name="Amses K."/>
            <person name="Simmons R."/>
            <person name="Seto K."/>
            <person name="Myers J."/>
            <person name="Bonds A."/>
            <person name="Quandt C.A."/>
            <person name="Barry K."/>
            <person name="Liu P."/>
            <person name="Grigoriev I."/>
            <person name="Longcore J.E."/>
            <person name="James T.Y."/>
        </authorList>
    </citation>
    <scope>NUCLEOTIDE SEQUENCE</scope>
    <source>
        <strain evidence="1">JEL0476</strain>
    </source>
</reference>
<organism evidence="1 2">
    <name type="scientific">Clydaea vesicula</name>
    <dbReference type="NCBI Taxonomy" id="447962"/>
    <lineage>
        <taxon>Eukaryota</taxon>
        <taxon>Fungi</taxon>
        <taxon>Fungi incertae sedis</taxon>
        <taxon>Chytridiomycota</taxon>
        <taxon>Chytridiomycota incertae sedis</taxon>
        <taxon>Chytridiomycetes</taxon>
        <taxon>Lobulomycetales</taxon>
        <taxon>Lobulomycetaceae</taxon>
        <taxon>Clydaea</taxon>
    </lineage>
</organism>
<keyword evidence="2" id="KW-1185">Reference proteome</keyword>
<sequence length="267" mass="30978">ELTNVSKLHWSLSYLFDSSRVSVDTDFLQTMEILKKAVYFQLCFGFPYVVNVDSDARLFEYAFGILLEQRLKNSVERNVVVNESFILQTAYNILSKENDFLRITAETRIGESLIAQSRGYLWENPQKFSPFFIPSFNAGPDLCFFIERCDGGGLIPVFIQLKLSHHVSRVAALSTTDPLKFYRDKNNKKIENYMEERKKCIDIINNQYNKTHIGILIAYPKSWLSSTYEKKDNDGWVRYEKVFDGTLENRIFDETHLIYLAGIGITP</sequence>
<comment type="caution">
    <text evidence="1">The sequence shown here is derived from an EMBL/GenBank/DDBJ whole genome shotgun (WGS) entry which is preliminary data.</text>
</comment>
<name>A0AAD5U317_9FUNG</name>
<dbReference type="EMBL" id="JADGJW010000485">
    <property type="protein sequence ID" value="KAJ3216303.1"/>
    <property type="molecule type" value="Genomic_DNA"/>
</dbReference>